<proteinExistence type="predicted"/>
<name>A0ABR7A9N8_9BURK</name>
<sequence length="216" mass="24491">MSIKLHLIFDPLCGWCYAMQPFLRASQTYFEGRLKLEFHPGLLFPEPMPISSEYREHMLNSDARIAALTGVPYGEAYVNKLMRDHELSYHSVPPAIAVLSCDRQSVNLALLMLERIQYGHYVEGQDVCDLQVLAAFAEELDFSKTAFLDSYAELVQCIAEKNSTCQELQHSVGCSGSPSLILEINAKRRYLNPSLAYQAPRQMILLIARQLLHHQS</sequence>
<protein>
    <submittedName>
        <fullName evidence="1">DsbA family protein</fullName>
    </submittedName>
</protein>
<gene>
    <name evidence="1" type="ORF">H8K43_18190</name>
</gene>
<reference evidence="1 2" key="1">
    <citation type="submission" date="2020-08" db="EMBL/GenBank/DDBJ databases">
        <title>Novel species isolated from subtropical streams in China.</title>
        <authorList>
            <person name="Lu H."/>
        </authorList>
    </citation>
    <scope>NUCLEOTIDE SEQUENCE [LARGE SCALE GENOMIC DNA]</scope>
    <source>
        <strain evidence="1 2">CY22W</strain>
    </source>
</reference>
<dbReference type="SUPFAM" id="SSF52833">
    <property type="entry name" value="Thioredoxin-like"/>
    <property type="match status" value="1"/>
</dbReference>
<evidence type="ECO:0000313" key="1">
    <source>
        <dbReference type="EMBL" id="MBC3933616.1"/>
    </source>
</evidence>
<organism evidence="1 2">
    <name type="scientific">Undibacterium curvum</name>
    <dbReference type="NCBI Taxonomy" id="2762294"/>
    <lineage>
        <taxon>Bacteria</taxon>
        <taxon>Pseudomonadati</taxon>
        <taxon>Pseudomonadota</taxon>
        <taxon>Betaproteobacteria</taxon>
        <taxon>Burkholderiales</taxon>
        <taxon>Oxalobacteraceae</taxon>
        <taxon>Undibacterium</taxon>
    </lineage>
</organism>
<dbReference type="InterPro" id="IPR036249">
    <property type="entry name" value="Thioredoxin-like_sf"/>
</dbReference>
<dbReference type="CDD" id="cd03025">
    <property type="entry name" value="DsbA_FrnE_like"/>
    <property type="match status" value="1"/>
</dbReference>
<evidence type="ECO:0000313" key="2">
    <source>
        <dbReference type="Proteomes" id="UP000654304"/>
    </source>
</evidence>
<dbReference type="EMBL" id="JACOGD010000013">
    <property type="protein sequence ID" value="MBC3933616.1"/>
    <property type="molecule type" value="Genomic_DNA"/>
</dbReference>
<accession>A0ABR7A9N8</accession>
<dbReference type="RefSeq" id="WP_186905171.1">
    <property type="nucleotide sequence ID" value="NZ_JACOGD010000013.1"/>
</dbReference>
<dbReference type="Gene3D" id="3.40.30.10">
    <property type="entry name" value="Glutaredoxin"/>
    <property type="match status" value="1"/>
</dbReference>
<comment type="caution">
    <text evidence="1">The sequence shown here is derived from an EMBL/GenBank/DDBJ whole genome shotgun (WGS) entry which is preliminary data.</text>
</comment>
<keyword evidence="2" id="KW-1185">Reference proteome</keyword>
<dbReference type="Proteomes" id="UP000654304">
    <property type="component" value="Unassembled WGS sequence"/>
</dbReference>